<evidence type="ECO:0000256" key="1">
    <source>
        <dbReference type="SAM" id="Coils"/>
    </source>
</evidence>
<evidence type="ECO:0000313" key="4">
    <source>
        <dbReference type="Proteomes" id="UP000799438"/>
    </source>
</evidence>
<evidence type="ECO:0000256" key="2">
    <source>
        <dbReference type="SAM" id="MobiDB-lite"/>
    </source>
</evidence>
<protein>
    <submittedName>
        <fullName evidence="3">Uncharacterized protein</fullName>
    </submittedName>
</protein>
<sequence>MKNSSSPLVDRVAKTVASRKIANQQARNRELRKRVDEMRLRDITKSARGNRQTDTTPAIMPPKKVVPPNEQPTYDAWAAYKAWSVDPKRGTPKEAITPPWRKFTEEGQQIFEMLQNFLDDTRAANYLKAEMAKMPKESPPSSRKLGFYHTCLATEERDRLEAEWQPVKRNRIPLEHYLKKIEEREKAMEAKKTTAVKRKEDGDVAQPQKKLKIDYTIVKKRKADDIVEQPQKVAKVGNIATASMISGSRPSLKFTHKDQSVPEHSTTTTKARTPARPIMKMREPSKAVKQPITSKSRPTAAATPCAAPNTTTSTPSTKDTASTEVKSASSRTTFTTPSSAPSSPTSTNKRKRAPTTTPPTDEARPVKSARILEMASPTSSTAAKETSPPIYKNNAKPAAENTAAAGPKSPVKKTSTAAEKTASPITATTNTTTNNTAAENTPAACSEPPMKKAFTPANSTSSPNKHSTNHAAEHIPAADHQLQVEKMTNTTETASTKTNTNNKAAEHTPAANAELPVKKLRLNSKNIGAFNRNRKQHGLAQTLAMMKGADGDAGSVGATLSKPINEKASASEPAAETHQEGDGEKPNAATEKAAEKIVRALKAAAEKTTAGVAANTTTVDHTGH</sequence>
<dbReference type="Proteomes" id="UP000799438">
    <property type="component" value="Unassembled WGS sequence"/>
</dbReference>
<organism evidence="3 4">
    <name type="scientific">Aplosporella prunicola CBS 121167</name>
    <dbReference type="NCBI Taxonomy" id="1176127"/>
    <lineage>
        <taxon>Eukaryota</taxon>
        <taxon>Fungi</taxon>
        <taxon>Dikarya</taxon>
        <taxon>Ascomycota</taxon>
        <taxon>Pezizomycotina</taxon>
        <taxon>Dothideomycetes</taxon>
        <taxon>Dothideomycetes incertae sedis</taxon>
        <taxon>Botryosphaeriales</taxon>
        <taxon>Aplosporellaceae</taxon>
        <taxon>Aplosporella</taxon>
    </lineage>
</organism>
<reference evidence="3" key="1">
    <citation type="journal article" date="2020" name="Stud. Mycol.">
        <title>101 Dothideomycetes genomes: a test case for predicting lifestyles and emergence of pathogens.</title>
        <authorList>
            <person name="Haridas S."/>
            <person name="Albert R."/>
            <person name="Binder M."/>
            <person name="Bloem J."/>
            <person name="Labutti K."/>
            <person name="Salamov A."/>
            <person name="Andreopoulos B."/>
            <person name="Baker S."/>
            <person name="Barry K."/>
            <person name="Bills G."/>
            <person name="Bluhm B."/>
            <person name="Cannon C."/>
            <person name="Castanera R."/>
            <person name="Culley D."/>
            <person name="Daum C."/>
            <person name="Ezra D."/>
            <person name="Gonzalez J."/>
            <person name="Henrissat B."/>
            <person name="Kuo A."/>
            <person name="Liang C."/>
            <person name="Lipzen A."/>
            <person name="Lutzoni F."/>
            <person name="Magnuson J."/>
            <person name="Mondo S."/>
            <person name="Nolan M."/>
            <person name="Ohm R."/>
            <person name="Pangilinan J."/>
            <person name="Park H.-J."/>
            <person name="Ramirez L."/>
            <person name="Alfaro M."/>
            <person name="Sun H."/>
            <person name="Tritt A."/>
            <person name="Yoshinaga Y."/>
            <person name="Zwiers L.-H."/>
            <person name="Turgeon B."/>
            <person name="Goodwin S."/>
            <person name="Spatafora J."/>
            <person name="Crous P."/>
            <person name="Grigoriev I."/>
        </authorList>
    </citation>
    <scope>NUCLEOTIDE SEQUENCE</scope>
    <source>
        <strain evidence="3">CBS 121167</strain>
    </source>
</reference>
<feature type="compositionally biased region" description="Basic and acidic residues" evidence="2">
    <location>
        <begin position="575"/>
        <end position="585"/>
    </location>
</feature>
<evidence type="ECO:0000313" key="3">
    <source>
        <dbReference type="EMBL" id="KAF2137851.1"/>
    </source>
</evidence>
<feature type="compositionally biased region" description="Polar residues" evidence="2">
    <location>
        <begin position="456"/>
        <end position="470"/>
    </location>
</feature>
<feature type="region of interest" description="Disordered" evidence="2">
    <location>
        <begin position="492"/>
        <end position="518"/>
    </location>
</feature>
<feature type="compositionally biased region" description="Low complexity" evidence="2">
    <location>
        <begin position="296"/>
        <end position="347"/>
    </location>
</feature>
<dbReference type="EMBL" id="ML995499">
    <property type="protein sequence ID" value="KAF2137851.1"/>
    <property type="molecule type" value="Genomic_DNA"/>
</dbReference>
<feature type="compositionally biased region" description="Low complexity" evidence="2">
    <location>
        <begin position="426"/>
        <end position="444"/>
    </location>
</feature>
<keyword evidence="1" id="KW-0175">Coiled coil</keyword>
<name>A0A6A6B522_9PEZI</name>
<feature type="compositionally biased region" description="Polar residues" evidence="2">
    <location>
        <begin position="47"/>
        <end position="56"/>
    </location>
</feature>
<dbReference type="AlphaFoldDB" id="A0A6A6B522"/>
<feature type="region of interest" description="Disordered" evidence="2">
    <location>
        <begin position="249"/>
        <end position="470"/>
    </location>
</feature>
<feature type="coiled-coil region" evidence="1">
    <location>
        <begin position="14"/>
        <end position="41"/>
    </location>
</feature>
<feature type="region of interest" description="Disordered" evidence="2">
    <location>
        <begin position="567"/>
        <end position="594"/>
    </location>
</feature>
<feature type="compositionally biased region" description="Low complexity" evidence="2">
    <location>
        <begin position="266"/>
        <end position="277"/>
    </location>
</feature>
<proteinExistence type="predicted"/>
<gene>
    <name evidence="3" type="ORF">K452DRAFT_301580</name>
</gene>
<feature type="compositionally biased region" description="Low complexity" evidence="2">
    <location>
        <begin position="392"/>
        <end position="408"/>
    </location>
</feature>
<keyword evidence="4" id="KW-1185">Reference proteome</keyword>
<dbReference type="RefSeq" id="XP_033393566.1">
    <property type="nucleotide sequence ID" value="XM_033542465.1"/>
</dbReference>
<dbReference type="GeneID" id="54299962"/>
<feature type="region of interest" description="Disordered" evidence="2">
    <location>
        <begin position="46"/>
        <end position="69"/>
    </location>
</feature>
<accession>A0A6A6B522</accession>
<feature type="compositionally biased region" description="Low complexity" evidence="2">
    <location>
        <begin position="492"/>
        <end position="503"/>
    </location>
</feature>